<organism evidence="2 3">
    <name type="scientific">Daphnia sinensis</name>
    <dbReference type="NCBI Taxonomy" id="1820382"/>
    <lineage>
        <taxon>Eukaryota</taxon>
        <taxon>Metazoa</taxon>
        <taxon>Ecdysozoa</taxon>
        <taxon>Arthropoda</taxon>
        <taxon>Crustacea</taxon>
        <taxon>Branchiopoda</taxon>
        <taxon>Diplostraca</taxon>
        <taxon>Cladocera</taxon>
        <taxon>Anomopoda</taxon>
        <taxon>Daphniidae</taxon>
        <taxon>Daphnia</taxon>
        <taxon>Daphnia similis group</taxon>
    </lineage>
</organism>
<dbReference type="EMBL" id="WJBH02000176">
    <property type="protein sequence ID" value="KAI9550237.1"/>
    <property type="molecule type" value="Genomic_DNA"/>
</dbReference>
<feature type="region of interest" description="Disordered" evidence="1">
    <location>
        <begin position="41"/>
        <end position="96"/>
    </location>
</feature>
<dbReference type="AlphaFoldDB" id="A0AAD5KFP8"/>
<sequence length="192" mass="20851">MHSIIRHLETKHSLRLEKFWKCSKCGIIEQGKKMHAHDVKCMPSASTHQETPRISGDSSTSLSTPLALQSDVAAPEHSSPLQAPPTQSLLREDHDADDAPNESWLFILSRHDATNASRAEVTETTINSDTSSPCINTTAATESSLAERSPQITSIIPPLADEVQDQNTPPTDGSQAVTCEKLFGLQLTKGQT</sequence>
<proteinExistence type="predicted"/>
<keyword evidence="3" id="KW-1185">Reference proteome</keyword>
<comment type="caution">
    <text evidence="2">The sequence shown here is derived from an EMBL/GenBank/DDBJ whole genome shotgun (WGS) entry which is preliminary data.</text>
</comment>
<name>A0AAD5KFP8_9CRUS</name>
<feature type="compositionally biased region" description="Polar residues" evidence="1">
    <location>
        <begin position="56"/>
        <end position="67"/>
    </location>
</feature>
<evidence type="ECO:0000313" key="2">
    <source>
        <dbReference type="EMBL" id="KAI9550237.1"/>
    </source>
</evidence>
<accession>A0AAD5KFP8</accession>
<protein>
    <submittedName>
        <fullName evidence="2">Uncharacterized protein</fullName>
    </submittedName>
</protein>
<gene>
    <name evidence="2" type="ORF">GHT06_001517</name>
</gene>
<reference evidence="2" key="1">
    <citation type="submission" date="2022-05" db="EMBL/GenBank/DDBJ databases">
        <title>A multi-omics perspective on studying reproductive biology in Daphnia sinensis.</title>
        <authorList>
            <person name="Jia J."/>
        </authorList>
    </citation>
    <scope>NUCLEOTIDE SEQUENCE</scope>
    <source>
        <strain evidence="2">WSL</strain>
    </source>
</reference>
<evidence type="ECO:0000313" key="3">
    <source>
        <dbReference type="Proteomes" id="UP000820818"/>
    </source>
</evidence>
<evidence type="ECO:0000256" key="1">
    <source>
        <dbReference type="SAM" id="MobiDB-lite"/>
    </source>
</evidence>
<dbReference type="Proteomes" id="UP000820818">
    <property type="component" value="Unassembled WGS sequence"/>
</dbReference>
<feature type="compositionally biased region" description="Polar residues" evidence="1">
    <location>
        <begin position="79"/>
        <end position="89"/>
    </location>
</feature>